<evidence type="ECO:0000256" key="2">
    <source>
        <dbReference type="SAM" id="SignalP"/>
    </source>
</evidence>
<proteinExistence type="predicted"/>
<protein>
    <submittedName>
        <fullName evidence="3">Uncharacterized protein</fullName>
    </submittedName>
</protein>
<comment type="caution">
    <text evidence="3">The sequence shown here is derived from an EMBL/GenBank/DDBJ whole genome shotgun (WGS) entry which is preliminary data.</text>
</comment>
<evidence type="ECO:0000256" key="1">
    <source>
        <dbReference type="SAM" id="MobiDB-lite"/>
    </source>
</evidence>
<evidence type="ECO:0000313" key="4">
    <source>
        <dbReference type="Proteomes" id="UP000324748"/>
    </source>
</evidence>
<gene>
    <name evidence="3" type="ORF">PGT21_024145</name>
</gene>
<sequence>MYFSLPSSLVIYSLLLAGSTVVCPPNNYETLGSTLKIKEIVSSRYAKGEEAALNQPLKEQPNLLASKKTGSGDDSATEDVDLWKVL</sequence>
<dbReference type="Proteomes" id="UP000324748">
    <property type="component" value="Unassembled WGS sequence"/>
</dbReference>
<dbReference type="EMBL" id="VSWC01000171">
    <property type="protein sequence ID" value="KAA1070799.1"/>
    <property type="molecule type" value="Genomic_DNA"/>
</dbReference>
<keyword evidence="2" id="KW-0732">Signal</keyword>
<accession>A0A5B0M3I7</accession>
<feature type="region of interest" description="Disordered" evidence="1">
    <location>
        <begin position="58"/>
        <end position="86"/>
    </location>
</feature>
<reference evidence="3 4" key="1">
    <citation type="submission" date="2019-05" db="EMBL/GenBank/DDBJ databases">
        <title>Emergence of the Ug99 lineage of the wheat stem rust pathogen through somatic hybridization.</title>
        <authorList>
            <person name="Li F."/>
            <person name="Upadhyaya N.M."/>
            <person name="Sperschneider J."/>
            <person name="Matny O."/>
            <person name="Nguyen-Phuc H."/>
            <person name="Mago R."/>
            <person name="Raley C."/>
            <person name="Miller M.E."/>
            <person name="Silverstein K.A.T."/>
            <person name="Henningsen E."/>
            <person name="Hirsch C.D."/>
            <person name="Visser B."/>
            <person name="Pretorius Z.A."/>
            <person name="Steffenson B.J."/>
            <person name="Schwessinger B."/>
            <person name="Dodds P.N."/>
            <person name="Figueroa M."/>
        </authorList>
    </citation>
    <scope>NUCLEOTIDE SEQUENCE [LARGE SCALE GENOMIC DNA]</scope>
    <source>
        <strain evidence="3">21-0</strain>
    </source>
</reference>
<dbReference type="AlphaFoldDB" id="A0A5B0M3I7"/>
<evidence type="ECO:0000313" key="3">
    <source>
        <dbReference type="EMBL" id="KAA1070799.1"/>
    </source>
</evidence>
<feature type="signal peptide" evidence="2">
    <location>
        <begin position="1"/>
        <end position="19"/>
    </location>
</feature>
<keyword evidence="4" id="KW-1185">Reference proteome</keyword>
<name>A0A5B0M3I7_PUCGR</name>
<organism evidence="3 4">
    <name type="scientific">Puccinia graminis f. sp. tritici</name>
    <dbReference type="NCBI Taxonomy" id="56615"/>
    <lineage>
        <taxon>Eukaryota</taxon>
        <taxon>Fungi</taxon>
        <taxon>Dikarya</taxon>
        <taxon>Basidiomycota</taxon>
        <taxon>Pucciniomycotina</taxon>
        <taxon>Pucciniomycetes</taxon>
        <taxon>Pucciniales</taxon>
        <taxon>Pucciniaceae</taxon>
        <taxon>Puccinia</taxon>
    </lineage>
</organism>
<feature type="chain" id="PRO_5023095423" evidence="2">
    <location>
        <begin position="20"/>
        <end position="86"/>
    </location>
</feature>